<organism evidence="1 2">
    <name type="scientific">Streblomastix strix</name>
    <dbReference type="NCBI Taxonomy" id="222440"/>
    <lineage>
        <taxon>Eukaryota</taxon>
        <taxon>Metamonada</taxon>
        <taxon>Preaxostyla</taxon>
        <taxon>Oxymonadida</taxon>
        <taxon>Streblomastigidae</taxon>
        <taxon>Streblomastix</taxon>
    </lineage>
</organism>
<gene>
    <name evidence="1" type="ORF">EZS28_017410</name>
</gene>
<sequence length="217" mass="25185">MVKIGFLCQFIPNRRVVSLIAQNIETVEEICKRACIKARNDHSSLTLCNDKKKLDQNKLIDKFSKDDLCYLTVENEDSFESMKKLQFILDKDRSSDRKSPIIAEIQLVLHIRGAGNVPMKFANFEHIDTIKDLKFQETRKIYRIVDQGLSIKGKCENQRYEAFKEMVIFNGGLGYFSPWKKEATCPHHDEDVGQSRIVQEKNEEENVTVLKQENLKV</sequence>
<dbReference type="EMBL" id="SNRW01004534">
    <property type="protein sequence ID" value="KAA6387062.1"/>
    <property type="molecule type" value="Genomic_DNA"/>
</dbReference>
<evidence type="ECO:0000313" key="2">
    <source>
        <dbReference type="Proteomes" id="UP000324800"/>
    </source>
</evidence>
<comment type="caution">
    <text evidence="1">The sequence shown here is derived from an EMBL/GenBank/DDBJ whole genome shotgun (WGS) entry which is preliminary data.</text>
</comment>
<dbReference type="Proteomes" id="UP000324800">
    <property type="component" value="Unassembled WGS sequence"/>
</dbReference>
<proteinExistence type="predicted"/>
<protein>
    <submittedName>
        <fullName evidence="1">Uncharacterized protein</fullName>
    </submittedName>
</protein>
<accession>A0A5J4VX28</accession>
<name>A0A5J4VX28_9EUKA</name>
<evidence type="ECO:0000313" key="1">
    <source>
        <dbReference type="EMBL" id="KAA6387062.1"/>
    </source>
</evidence>
<reference evidence="1 2" key="1">
    <citation type="submission" date="2019-03" db="EMBL/GenBank/DDBJ databases">
        <title>Single cell metagenomics reveals metabolic interactions within the superorganism composed of flagellate Streblomastix strix and complex community of Bacteroidetes bacteria on its surface.</title>
        <authorList>
            <person name="Treitli S.C."/>
            <person name="Kolisko M."/>
            <person name="Husnik F."/>
            <person name="Keeling P."/>
            <person name="Hampl V."/>
        </authorList>
    </citation>
    <scope>NUCLEOTIDE SEQUENCE [LARGE SCALE GENOMIC DNA]</scope>
    <source>
        <strain evidence="1">ST1C</strain>
    </source>
</reference>
<dbReference type="AlphaFoldDB" id="A0A5J4VX28"/>